<organism evidence="5 6">
    <name type="scientific">Dactylosporangium salmoneum</name>
    <dbReference type="NCBI Taxonomy" id="53361"/>
    <lineage>
        <taxon>Bacteria</taxon>
        <taxon>Bacillati</taxon>
        <taxon>Actinomycetota</taxon>
        <taxon>Actinomycetes</taxon>
        <taxon>Micromonosporales</taxon>
        <taxon>Micromonosporaceae</taxon>
        <taxon>Dactylosporangium</taxon>
    </lineage>
</organism>
<dbReference type="Pfam" id="PF03816">
    <property type="entry name" value="LytR_cpsA_psr"/>
    <property type="match status" value="1"/>
</dbReference>
<evidence type="ECO:0000313" key="6">
    <source>
        <dbReference type="Proteomes" id="UP001501444"/>
    </source>
</evidence>
<feature type="transmembrane region" description="Helical" evidence="3">
    <location>
        <begin position="39"/>
        <end position="60"/>
    </location>
</feature>
<dbReference type="EMBL" id="BAAARV010000124">
    <property type="protein sequence ID" value="GAA2391671.1"/>
    <property type="molecule type" value="Genomic_DNA"/>
</dbReference>
<evidence type="ECO:0000256" key="1">
    <source>
        <dbReference type="ARBA" id="ARBA00006068"/>
    </source>
</evidence>
<reference evidence="5 6" key="1">
    <citation type="journal article" date="2019" name="Int. J. Syst. Evol. Microbiol.">
        <title>The Global Catalogue of Microorganisms (GCM) 10K type strain sequencing project: providing services to taxonomists for standard genome sequencing and annotation.</title>
        <authorList>
            <consortium name="The Broad Institute Genomics Platform"/>
            <consortium name="The Broad Institute Genome Sequencing Center for Infectious Disease"/>
            <person name="Wu L."/>
            <person name="Ma J."/>
        </authorList>
    </citation>
    <scope>NUCLEOTIDE SEQUENCE [LARGE SCALE GENOMIC DNA]</scope>
    <source>
        <strain evidence="5 6">JCM 3272</strain>
    </source>
</reference>
<comment type="caution">
    <text evidence="5">The sequence shown here is derived from an EMBL/GenBank/DDBJ whole genome shotgun (WGS) entry which is preliminary data.</text>
</comment>
<keyword evidence="3" id="KW-0472">Membrane</keyword>
<sequence length="412" mass="44356">MSTSDQPDQPGAPASTEGGAVPEPDGDRPPAVPRHRAPVWAKLCIVVGVVLTLMSGVALVGKQLLFSYATHSVAQENLLGDTGTRGQQRGHVDITGAKNILLIGIDARPDQDPTEPVRADSILILHIPADHNAAFLISIPRDTWVKIPPYNNGAKRFAGGHDKINGAYAAGGAGLTGANQRAHAVELLALTIKSLWGVTFDGAAIVDFTGFQQVVAVLGGIDMYVDEETTSIHVGYDAKGEVKVPYRQYTRSDGGQGLSPIPGVTPFVYHVGYQHLEPWQALDYVRQRELLPNSDYDRQRHQQQFLKALFKKLLSRDVLTNPVQLNQVLQVVGKAMTIDSGGIDLADWAYAMRGIGGDDLLTIKTNNGTFNNDPGNRYAEALDQTTLDLLAAVRTEQVPAFIAAHPELVAPS</sequence>
<evidence type="ECO:0000256" key="3">
    <source>
        <dbReference type="SAM" id="Phobius"/>
    </source>
</evidence>
<proteinExistence type="inferred from homology"/>
<dbReference type="Proteomes" id="UP001501444">
    <property type="component" value="Unassembled WGS sequence"/>
</dbReference>
<feature type="domain" description="Cell envelope-related transcriptional attenuator" evidence="4">
    <location>
        <begin position="118"/>
        <end position="314"/>
    </location>
</feature>
<comment type="similarity">
    <text evidence="1">Belongs to the LytR/CpsA/Psr (LCP) family.</text>
</comment>
<dbReference type="PANTHER" id="PTHR33392">
    <property type="entry name" value="POLYISOPRENYL-TEICHOIC ACID--PEPTIDOGLYCAN TEICHOIC ACID TRANSFERASE TAGU"/>
    <property type="match status" value="1"/>
</dbReference>
<dbReference type="InterPro" id="IPR050922">
    <property type="entry name" value="LytR/CpsA/Psr_CW_biosynth"/>
</dbReference>
<evidence type="ECO:0000259" key="4">
    <source>
        <dbReference type="Pfam" id="PF03816"/>
    </source>
</evidence>
<keyword evidence="3" id="KW-1133">Transmembrane helix</keyword>
<evidence type="ECO:0000313" key="5">
    <source>
        <dbReference type="EMBL" id="GAA2391671.1"/>
    </source>
</evidence>
<protein>
    <recommendedName>
        <fullName evidence="4">Cell envelope-related transcriptional attenuator domain-containing protein</fullName>
    </recommendedName>
</protein>
<dbReference type="RefSeq" id="WP_344620200.1">
    <property type="nucleotide sequence ID" value="NZ_BAAARV010000124.1"/>
</dbReference>
<keyword evidence="3" id="KW-0812">Transmembrane</keyword>
<evidence type="ECO:0000256" key="2">
    <source>
        <dbReference type="SAM" id="MobiDB-lite"/>
    </source>
</evidence>
<feature type="region of interest" description="Disordered" evidence="2">
    <location>
        <begin position="1"/>
        <end position="33"/>
    </location>
</feature>
<dbReference type="PANTHER" id="PTHR33392:SF6">
    <property type="entry name" value="POLYISOPRENYL-TEICHOIC ACID--PEPTIDOGLYCAN TEICHOIC ACID TRANSFERASE TAGU"/>
    <property type="match status" value="1"/>
</dbReference>
<keyword evidence="6" id="KW-1185">Reference proteome</keyword>
<dbReference type="InterPro" id="IPR004474">
    <property type="entry name" value="LytR_CpsA_psr"/>
</dbReference>
<dbReference type="Gene3D" id="3.40.630.190">
    <property type="entry name" value="LCP protein"/>
    <property type="match status" value="1"/>
</dbReference>
<name>A0ABN3I011_9ACTN</name>
<accession>A0ABN3I011</accession>
<gene>
    <name evidence="5" type="ORF">GCM10010170_104150</name>
</gene>